<dbReference type="EMBL" id="CAACVJ010000088">
    <property type="protein sequence ID" value="VEP13010.1"/>
    <property type="molecule type" value="Genomic_DNA"/>
</dbReference>
<dbReference type="Proteomes" id="UP000320055">
    <property type="component" value="Unassembled WGS sequence"/>
</dbReference>
<dbReference type="AlphaFoldDB" id="A0A563VNH2"/>
<keyword evidence="2" id="KW-1185">Reference proteome</keyword>
<proteinExistence type="predicted"/>
<sequence>MKAESPRTRQPYIFHCLILPWLEIFTQPRMKRNEGFLN</sequence>
<evidence type="ECO:0000313" key="2">
    <source>
        <dbReference type="Proteomes" id="UP000320055"/>
    </source>
</evidence>
<gene>
    <name evidence="1" type="ORF">H1P_1780003</name>
</gene>
<organism evidence="1 2">
    <name type="scientific">Hyella patelloides LEGE 07179</name>
    <dbReference type="NCBI Taxonomy" id="945734"/>
    <lineage>
        <taxon>Bacteria</taxon>
        <taxon>Bacillati</taxon>
        <taxon>Cyanobacteriota</taxon>
        <taxon>Cyanophyceae</taxon>
        <taxon>Pleurocapsales</taxon>
        <taxon>Hyellaceae</taxon>
        <taxon>Hyella</taxon>
    </lineage>
</organism>
<evidence type="ECO:0000313" key="1">
    <source>
        <dbReference type="EMBL" id="VEP13010.1"/>
    </source>
</evidence>
<protein>
    <submittedName>
        <fullName evidence="1">Uncharacterized protein</fullName>
    </submittedName>
</protein>
<accession>A0A563VNH2</accession>
<name>A0A563VNH2_9CYAN</name>
<reference evidence="1 2" key="1">
    <citation type="submission" date="2019-01" db="EMBL/GenBank/DDBJ databases">
        <authorList>
            <person name="Brito A."/>
        </authorList>
    </citation>
    <scope>NUCLEOTIDE SEQUENCE [LARGE SCALE GENOMIC DNA]</scope>
    <source>
        <strain evidence="1">1</strain>
    </source>
</reference>